<keyword evidence="4 9" id="KW-0812">Transmembrane</keyword>
<sequence length="419" mass="44445">MRRTVRGVGICLLPLLAGLWVAATEFGGHLVPWRPVMVDLEVYREAARVLMSGGDFYSLPGQLQFLYPPLAAVLSVPLAVLPTTLVQIGWTVGGVLALLAVLHRVGLQGWVLSLVGTAAIVFAEPVRQTLGFGQLGIFLVALVVLDLVPGPRVLSRRLLPEGFWTAVATCIKLTPALFAVYLLLVRRTRAFVVAVVSGVALTLAAAVVAPQRSVEFWGRLAHGDTGLGGSIIYFTNQSVMADVVRVFGLGPGAALLGLALSAVVAALGAWAAVLWHRRGDVPLAVMLGGVATLLASPVSWLHHFVWVVPLAVVLVRDLLPVGGARRLPAWFGLLGLVFCGWVAIEPFRNLPNGGDLELTWTAGQNLLASVTLLLGGAFLVAAVLVGLRREPGHTPVTPDPVEQRRPDLAPPAPVREVRP</sequence>
<evidence type="ECO:0000256" key="5">
    <source>
        <dbReference type="ARBA" id="ARBA00022989"/>
    </source>
</evidence>
<dbReference type="InterPro" id="IPR018584">
    <property type="entry name" value="GT87"/>
</dbReference>
<comment type="similarity">
    <text evidence="7">Belongs to the glycosyltransferase 87 family.</text>
</comment>
<dbReference type="Pfam" id="PF09594">
    <property type="entry name" value="GT87"/>
    <property type="match status" value="1"/>
</dbReference>
<keyword evidence="5 9" id="KW-1133">Transmembrane helix</keyword>
<dbReference type="RefSeq" id="WP_204911829.1">
    <property type="nucleotide sequence ID" value="NZ_BAAAYR010000001.1"/>
</dbReference>
<name>A0ABP6WXA3_9ACTN</name>
<feature type="transmembrane region" description="Helical" evidence="9">
    <location>
        <begin position="190"/>
        <end position="209"/>
    </location>
</feature>
<feature type="transmembrane region" description="Helical" evidence="9">
    <location>
        <begin position="327"/>
        <end position="344"/>
    </location>
</feature>
<gene>
    <name evidence="10" type="ORF">GCM10022197_11610</name>
</gene>
<evidence type="ECO:0000256" key="2">
    <source>
        <dbReference type="ARBA" id="ARBA00022475"/>
    </source>
</evidence>
<feature type="transmembrane region" description="Helical" evidence="9">
    <location>
        <begin position="364"/>
        <end position="387"/>
    </location>
</feature>
<protein>
    <submittedName>
        <fullName evidence="10">Glycosyltransferase 87 family protein</fullName>
    </submittedName>
</protein>
<accession>A0ABP6WXA3</accession>
<evidence type="ECO:0000313" key="10">
    <source>
        <dbReference type="EMBL" id="GAA3557984.1"/>
    </source>
</evidence>
<evidence type="ECO:0000256" key="9">
    <source>
        <dbReference type="SAM" id="Phobius"/>
    </source>
</evidence>
<evidence type="ECO:0000256" key="8">
    <source>
        <dbReference type="SAM" id="MobiDB-lite"/>
    </source>
</evidence>
<reference evidence="11" key="1">
    <citation type="journal article" date="2019" name="Int. J. Syst. Evol. Microbiol.">
        <title>The Global Catalogue of Microorganisms (GCM) 10K type strain sequencing project: providing services to taxonomists for standard genome sequencing and annotation.</title>
        <authorList>
            <consortium name="The Broad Institute Genomics Platform"/>
            <consortium name="The Broad Institute Genome Sequencing Center for Infectious Disease"/>
            <person name="Wu L."/>
            <person name="Ma J."/>
        </authorList>
    </citation>
    <scope>NUCLEOTIDE SEQUENCE [LARGE SCALE GENOMIC DNA]</scope>
    <source>
        <strain evidence="11">JCM 16540</strain>
    </source>
</reference>
<keyword evidence="6 9" id="KW-0472">Membrane</keyword>
<evidence type="ECO:0000256" key="1">
    <source>
        <dbReference type="ARBA" id="ARBA00004651"/>
    </source>
</evidence>
<feature type="transmembrane region" description="Helical" evidence="9">
    <location>
        <begin position="253"/>
        <end position="273"/>
    </location>
</feature>
<keyword evidence="2" id="KW-1003">Cell membrane</keyword>
<evidence type="ECO:0000313" key="11">
    <source>
        <dbReference type="Proteomes" id="UP001500767"/>
    </source>
</evidence>
<feature type="transmembrane region" description="Helical" evidence="9">
    <location>
        <begin position="109"/>
        <end position="126"/>
    </location>
</feature>
<evidence type="ECO:0000256" key="7">
    <source>
        <dbReference type="ARBA" id="ARBA00024033"/>
    </source>
</evidence>
<comment type="subcellular location">
    <subcellularLocation>
        <location evidence="1">Cell membrane</location>
        <topology evidence="1">Multi-pass membrane protein</topology>
    </subcellularLocation>
</comment>
<proteinExistence type="inferred from homology"/>
<dbReference type="Proteomes" id="UP001500767">
    <property type="component" value="Unassembled WGS sequence"/>
</dbReference>
<evidence type="ECO:0000256" key="6">
    <source>
        <dbReference type="ARBA" id="ARBA00023136"/>
    </source>
</evidence>
<feature type="transmembrane region" description="Helical" evidence="9">
    <location>
        <begin position="162"/>
        <end position="184"/>
    </location>
</feature>
<organism evidence="10 11">
    <name type="scientific">Microlunatus spumicola</name>
    <dbReference type="NCBI Taxonomy" id="81499"/>
    <lineage>
        <taxon>Bacteria</taxon>
        <taxon>Bacillati</taxon>
        <taxon>Actinomycetota</taxon>
        <taxon>Actinomycetes</taxon>
        <taxon>Propionibacteriales</taxon>
        <taxon>Propionibacteriaceae</taxon>
        <taxon>Microlunatus</taxon>
    </lineage>
</organism>
<keyword evidence="3" id="KW-0808">Transferase</keyword>
<dbReference type="EMBL" id="BAAAYR010000001">
    <property type="protein sequence ID" value="GAA3557984.1"/>
    <property type="molecule type" value="Genomic_DNA"/>
</dbReference>
<evidence type="ECO:0000256" key="3">
    <source>
        <dbReference type="ARBA" id="ARBA00022679"/>
    </source>
</evidence>
<feature type="transmembrane region" description="Helical" evidence="9">
    <location>
        <begin position="132"/>
        <end position="150"/>
    </location>
</feature>
<evidence type="ECO:0000256" key="4">
    <source>
        <dbReference type="ARBA" id="ARBA00022692"/>
    </source>
</evidence>
<feature type="region of interest" description="Disordered" evidence="8">
    <location>
        <begin position="394"/>
        <end position="419"/>
    </location>
</feature>
<comment type="caution">
    <text evidence="10">The sequence shown here is derived from an EMBL/GenBank/DDBJ whole genome shotgun (WGS) entry which is preliminary data.</text>
</comment>
<keyword evidence="11" id="KW-1185">Reference proteome</keyword>